<keyword evidence="4" id="KW-1185">Reference proteome</keyword>
<dbReference type="GeneID" id="72186025"/>
<dbReference type="Pfam" id="PF19701">
    <property type="entry name" value="DUF6199"/>
    <property type="match status" value="1"/>
</dbReference>
<keyword evidence="1" id="KW-1133">Transmembrane helix</keyword>
<evidence type="ECO:0000259" key="2">
    <source>
        <dbReference type="Pfam" id="PF19701"/>
    </source>
</evidence>
<organism evidence="3 4">
    <name type="scientific">Halorussus limi</name>
    <dbReference type="NCBI Taxonomy" id="2938695"/>
    <lineage>
        <taxon>Archaea</taxon>
        <taxon>Methanobacteriati</taxon>
        <taxon>Methanobacteriota</taxon>
        <taxon>Stenosarchaea group</taxon>
        <taxon>Halobacteria</taxon>
        <taxon>Halobacteriales</taxon>
        <taxon>Haladaptataceae</taxon>
        <taxon>Halorussus</taxon>
    </lineage>
</organism>
<dbReference type="AlphaFoldDB" id="A0A8U0HRJ2"/>
<proteinExistence type="predicted"/>
<name>A0A8U0HRJ2_9EURY</name>
<sequence length="69" mass="7411">MSSPVTLSVGLLLVAWGFADYLFPQTVLRVQSGLLNVPSEPNDDFADHKRRVGLVCILAGIVTLVLTAD</sequence>
<dbReference type="Proteomes" id="UP000830729">
    <property type="component" value="Chromosome"/>
</dbReference>
<keyword evidence="1" id="KW-0812">Transmembrane</keyword>
<dbReference type="RefSeq" id="WP_248649412.1">
    <property type="nucleotide sequence ID" value="NZ_CP096659.1"/>
</dbReference>
<keyword evidence="1" id="KW-0472">Membrane</keyword>
<evidence type="ECO:0000313" key="3">
    <source>
        <dbReference type="EMBL" id="UPV73356.1"/>
    </source>
</evidence>
<feature type="domain" description="DUF6199" evidence="2">
    <location>
        <begin position="9"/>
        <end position="66"/>
    </location>
</feature>
<gene>
    <name evidence="3" type="ORF">M0R89_12460</name>
</gene>
<dbReference type="KEGG" id="halx:M0R89_12460"/>
<evidence type="ECO:0000313" key="4">
    <source>
        <dbReference type="Proteomes" id="UP000830729"/>
    </source>
</evidence>
<dbReference type="EMBL" id="CP096659">
    <property type="protein sequence ID" value="UPV73356.1"/>
    <property type="molecule type" value="Genomic_DNA"/>
</dbReference>
<protein>
    <recommendedName>
        <fullName evidence="2">DUF6199 domain-containing protein</fullName>
    </recommendedName>
</protein>
<reference evidence="3 4" key="1">
    <citation type="submission" date="2022-04" db="EMBL/GenBank/DDBJ databases">
        <title>Diverse halophilic archaea isolated from saline environments.</title>
        <authorList>
            <person name="Cui H.-L."/>
        </authorList>
    </citation>
    <scope>NUCLEOTIDE SEQUENCE [LARGE SCALE GENOMIC DNA]</scope>
    <source>
        <strain evidence="3 4">XZYJT49</strain>
    </source>
</reference>
<accession>A0A8U0HRJ2</accession>
<feature type="transmembrane region" description="Helical" evidence="1">
    <location>
        <begin position="48"/>
        <end position="68"/>
    </location>
</feature>
<dbReference type="InterPro" id="IPR045679">
    <property type="entry name" value="DUF6199"/>
</dbReference>
<evidence type="ECO:0000256" key="1">
    <source>
        <dbReference type="SAM" id="Phobius"/>
    </source>
</evidence>